<dbReference type="EMBL" id="FUYZ01000008">
    <property type="protein sequence ID" value="SKB99828.1"/>
    <property type="molecule type" value="Genomic_DNA"/>
</dbReference>
<keyword evidence="2" id="KW-0812">Transmembrane</keyword>
<feature type="compositionally biased region" description="Polar residues" evidence="1">
    <location>
        <begin position="91"/>
        <end position="108"/>
    </location>
</feature>
<dbReference type="AlphaFoldDB" id="A0A1T5FUG5"/>
<proteinExistence type="predicted"/>
<feature type="transmembrane region" description="Helical" evidence="2">
    <location>
        <begin position="7"/>
        <end position="38"/>
    </location>
</feature>
<sequence length="268" mass="29738">MYKNFKFLLGIALGLFSIISLLSSSFVSFVLILSSALLVFPPTWEMIKPKAGFLKNRILRILLAGLMYVVGATNFVSNKIDKNKSEKATIAESSNQNAPQTSTETAASGGTVKYDENGNKASSANFESTSSYKGLKSVNPADIYLNFQDKGFTIDKQISTDGSFFYCTKEYGGIKYDVTIYAEDNVNEVTEIKLNAYRNQANLNSVEDMKPFLKYAVSIPYDGADVEKVQNYIDKNYNKNKASITVSGVKFTIYCPSKFVRLVTVENE</sequence>
<keyword evidence="2" id="KW-0472">Membrane</keyword>
<gene>
    <name evidence="3" type="ORF">SAMN05660477_02297</name>
</gene>
<keyword evidence="4" id="KW-1185">Reference proteome</keyword>
<feature type="region of interest" description="Disordered" evidence="1">
    <location>
        <begin position="87"/>
        <end position="116"/>
    </location>
</feature>
<reference evidence="3 4" key="1">
    <citation type="submission" date="2017-02" db="EMBL/GenBank/DDBJ databases">
        <authorList>
            <person name="Peterson S.W."/>
        </authorList>
    </citation>
    <scope>NUCLEOTIDE SEQUENCE [LARGE SCALE GENOMIC DNA]</scope>
    <source>
        <strain evidence="3 4">DSM 22323</strain>
    </source>
</reference>
<evidence type="ECO:0000313" key="4">
    <source>
        <dbReference type="Proteomes" id="UP000191112"/>
    </source>
</evidence>
<evidence type="ECO:0000256" key="1">
    <source>
        <dbReference type="SAM" id="MobiDB-lite"/>
    </source>
</evidence>
<dbReference type="RefSeq" id="WP_079667503.1">
    <property type="nucleotide sequence ID" value="NZ_FUYZ01000008.1"/>
</dbReference>
<dbReference type="OrthoDB" id="9993830at2"/>
<keyword evidence="2" id="KW-1133">Transmembrane helix</keyword>
<evidence type="ECO:0000256" key="2">
    <source>
        <dbReference type="SAM" id="Phobius"/>
    </source>
</evidence>
<protein>
    <submittedName>
        <fullName evidence="3">Uncharacterized protein</fullName>
    </submittedName>
</protein>
<evidence type="ECO:0000313" key="3">
    <source>
        <dbReference type="EMBL" id="SKB99828.1"/>
    </source>
</evidence>
<dbReference type="STRING" id="619805.SAMN05660477_02297"/>
<accession>A0A1T5FUG5</accession>
<name>A0A1T5FUG5_9FLAO</name>
<dbReference type="Proteomes" id="UP000191112">
    <property type="component" value="Unassembled WGS sequence"/>
</dbReference>
<organism evidence="3 4">
    <name type="scientific">Soonwooa buanensis</name>
    <dbReference type="NCBI Taxonomy" id="619805"/>
    <lineage>
        <taxon>Bacteria</taxon>
        <taxon>Pseudomonadati</taxon>
        <taxon>Bacteroidota</taxon>
        <taxon>Flavobacteriia</taxon>
        <taxon>Flavobacteriales</taxon>
        <taxon>Weeksellaceae</taxon>
        <taxon>Chryseobacterium group</taxon>
        <taxon>Soonwooa</taxon>
    </lineage>
</organism>
<feature type="transmembrane region" description="Helical" evidence="2">
    <location>
        <begin position="58"/>
        <end position="77"/>
    </location>
</feature>